<dbReference type="Pfam" id="PF22725">
    <property type="entry name" value="GFO_IDH_MocA_C3"/>
    <property type="match status" value="1"/>
</dbReference>
<dbReference type="InterPro" id="IPR051450">
    <property type="entry name" value="Gfo/Idh/MocA_Oxidoreductases"/>
</dbReference>
<name>A0A6J7IKR9_9ZZZZ</name>
<feature type="domain" description="GFO/IDH/MocA-like oxidoreductase" evidence="2">
    <location>
        <begin position="127"/>
        <end position="231"/>
    </location>
</feature>
<dbReference type="PANTHER" id="PTHR43377:SF1">
    <property type="entry name" value="BILIVERDIN REDUCTASE A"/>
    <property type="match status" value="1"/>
</dbReference>
<evidence type="ECO:0000313" key="3">
    <source>
        <dbReference type="EMBL" id="CAB4618187.1"/>
    </source>
</evidence>
<evidence type="ECO:0000259" key="2">
    <source>
        <dbReference type="Pfam" id="PF22725"/>
    </source>
</evidence>
<organism evidence="4">
    <name type="scientific">freshwater metagenome</name>
    <dbReference type="NCBI Taxonomy" id="449393"/>
    <lineage>
        <taxon>unclassified sequences</taxon>
        <taxon>metagenomes</taxon>
        <taxon>ecological metagenomes</taxon>
    </lineage>
</organism>
<dbReference type="AlphaFoldDB" id="A0A6J7IKR9"/>
<dbReference type="EMBL" id="CAEZUO010000120">
    <property type="protein sequence ID" value="CAB4618187.1"/>
    <property type="molecule type" value="Genomic_DNA"/>
</dbReference>
<sequence length="335" mass="34967">MKLAFAGAGTISVVHAMAAEATESPIVAIASRTEARAAERAGQVGAEVVSFDSLPAGADAIVVCTPPDRHAVDTLHALRSGAVVMVEKPLAATLGEADALVEAGGQVLYAENLAFSPLVVATNQLVGQIGALNYIEIRQLSPRPSWGEFLDPARGGGVLFDLGSHAIALALLLAGADAPVAVEATMSHSADIEVDDTAEVFITFASGLRARIETNWTNPDAVWDIQVSSDSGVVRTELMPQPGIEHNGEPVALAPLVGVTDPQVEQLGYVDQMLTLRDVVNGVQSPIDARFGRRVLDVICAAYAAAQTEGSTVALPFAGRRDRTPHQLWSDTVGP</sequence>
<dbReference type="EMBL" id="CAFBNA010000042">
    <property type="protein sequence ID" value="CAB4931296.1"/>
    <property type="molecule type" value="Genomic_DNA"/>
</dbReference>
<dbReference type="SUPFAM" id="SSF51735">
    <property type="entry name" value="NAD(P)-binding Rossmann-fold domains"/>
    <property type="match status" value="1"/>
</dbReference>
<reference evidence="4" key="1">
    <citation type="submission" date="2020-05" db="EMBL/GenBank/DDBJ databases">
        <authorList>
            <person name="Chiriac C."/>
            <person name="Salcher M."/>
            <person name="Ghai R."/>
            <person name="Kavagutti S V."/>
        </authorList>
    </citation>
    <scope>NUCLEOTIDE SEQUENCE</scope>
</reference>
<dbReference type="Gene3D" id="3.40.50.720">
    <property type="entry name" value="NAD(P)-binding Rossmann-like Domain"/>
    <property type="match status" value="1"/>
</dbReference>
<dbReference type="InterPro" id="IPR055170">
    <property type="entry name" value="GFO_IDH_MocA-like_dom"/>
</dbReference>
<accession>A0A6J7IKR9</accession>
<dbReference type="InterPro" id="IPR000683">
    <property type="entry name" value="Gfo/Idh/MocA-like_OxRdtase_N"/>
</dbReference>
<evidence type="ECO:0000259" key="1">
    <source>
        <dbReference type="Pfam" id="PF01408"/>
    </source>
</evidence>
<proteinExistence type="predicted"/>
<feature type="domain" description="Gfo/Idh/MocA-like oxidoreductase N-terminal" evidence="1">
    <location>
        <begin position="2"/>
        <end position="103"/>
    </location>
</feature>
<evidence type="ECO:0000313" key="4">
    <source>
        <dbReference type="EMBL" id="CAB4931296.1"/>
    </source>
</evidence>
<dbReference type="Pfam" id="PF01408">
    <property type="entry name" value="GFO_IDH_MocA"/>
    <property type="match status" value="1"/>
</dbReference>
<protein>
    <submittedName>
        <fullName evidence="4">Unannotated protein</fullName>
    </submittedName>
</protein>
<dbReference type="InterPro" id="IPR036291">
    <property type="entry name" value="NAD(P)-bd_dom_sf"/>
</dbReference>
<dbReference type="GO" id="GO:0000166">
    <property type="term" value="F:nucleotide binding"/>
    <property type="evidence" value="ECO:0007669"/>
    <property type="project" value="InterPro"/>
</dbReference>
<dbReference type="SUPFAM" id="SSF55347">
    <property type="entry name" value="Glyceraldehyde-3-phosphate dehydrogenase-like, C-terminal domain"/>
    <property type="match status" value="1"/>
</dbReference>
<dbReference type="PANTHER" id="PTHR43377">
    <property type="entry name" value="BILIVERDIN REDUCTASE A"/>
    <property type="match status" value="1"/>
</dbReference>
<gene>
    <name evidence="3" type="ORF">UFOPK1827_01772</name>
    <name evidence="4" type="ORF">UFOPK3708_00856</name>
</gene>
<dbReference type="Gene3D" id="3.30.360.10">
    <property type="entry name" value="Dihydrodipicolinate Reductase, domain 2"/>
    <property type="match status" value="1"/>
</dbReference>